<proteinExistence type="predicted"/>
<keyword evidence="1" id="KW-0812">Transmembrane</keyword>
<reference evidence="2 3" key="1">
    <citation type="submission" date="2019-11" db="EMBL/GenBank/DDBJ databases">
        <title>Bacillus lacus genome.</title>
        <authorList>
            <person name="Allen C.J."/>
            <person name="Newman J.D."/>
        </authorList>
    </citation>
    <scope>NUCLEOTIDE SEQUENCE [LARGE SCALE GENOMIC DNA]</scope>
    <source>
        <strain evidence="2 3">KCTC 33946</strain>
    </source>
</reference>
<dbReference type="Proteomes" id="UP000448867">
    <property type="component" value="Unassembled WGS sequence"/>
</dbReference>
<evidence type="ECO:0000256" key="1">
    <source>
        <dbReference type="SAM" id="Phobius"/>
    </source>
</evidence>
<dbReference type="RefSeq" id="WP_154309677.1">
    <property type="nucleotide sequence ID" value="NZ_WKKI01000070.1"/>
</dbReference>
<sequence length="161" mass="17982">MRRASAFSAFALTGTGIYFLIQNMELQLFENQHSWQVFIMIIGGAFLFHSFRDKDTAFLLPGLLLTGFGGYFLLLGKVSWLPSFPAALLLISGVSLLAAGAKQKSGYQNGMLLVLLGTFLYFFTGIVNWLVSISPQLAAVEKYWPIPLIITGFYLLFLKRR</sequence>
<accession>A0A7X2M1E9</accession>
<keyword evidence="3" id="KW-1185">Reference proteome</keyword>
<evidence type="ECO:0008006" key="4">
    <source>
        <dbReference type="Google" id="ProtNLM"/>
    </source>
</evidence>
<name>A0A7X2M1E9_9BACI</name>
<comment type="caution">
    <text evidence="2">The sequence shown here is derived from an EMBL/GenBank/DDBJ whole genome shotgun (WGS) entry which is preliminary data.</text>
</comment>
<feature type="transmembrane region" description="Helical" evidence="1">
    <location>
        <begin position="143"/>
        <end position="158"/>
    </location>
</feature>
<feature type="transmembrane region" description="Helical" evidence="1">
    <location>
        <begin position="80"/>
        <end position="99"/>
    </location>
</feature>
<evidence type="ECO:0000313" key="2">
    <source>
        <dbReference type="EMBL" id="MRX74224.1"/>
    </source>
</evidence>
<keyword evidence="1" id="KW-1133">Transmembrane helix</keyword>
<dbReference type="OrthoDB" id="2989824at2"/>
<dbReference type="EMBL" id="WKKI01000070">
    <property type="protein sequence ID" value="MRX74224.1"/>
    <property type="molecule type" value="Genomic_DNA"/>
</dbReference>
<evidence type="ECO:0000313" key="3">
    <source>
        <dbReference type="Proteomes" id="UP000448867"/>
    </source>
</evidence>
<feature type="transmembrane region" description="Helical" evidence="1">
    <location>
        <begin position="35"/>
        <end position="51"/>
    </location>
</feature>
<dbReference type="AlphaFoldDB" id="A0A7X2M1E9"/>
<gene>
    <name evidence="2" type="ORF">GJU40_19055</name>
</gene>
<feature type="transmembrane region" description="Helical" evidence="1">
    <location>
        <begin position="58"/>
        <end position="74"/>
    </location>
</feature>
<keyword evidence="1" id="KW-0472">Membrane</keyword>
<protein>
    <recommendedName>
        <fullName evidence="4">DUF5668 domain-containing protein</fullName>
    </recommendedName>
</protein>
<feature type="transmembrane region" description="Helical" evidence="1">
    <location>
        <begin position="111"/>
        <end position="131"/>
    </location>
</feature>
<organism evidence="2 3">
    <name type="scientific">Metabacillus lacus</name>
    <dbReference type="NCBI Taxonomy" id="1983721"/>
    <lineage>
        <taxon>Bacteria</taxon>
        <taxon>Bacillati</taxon>
        <taxon>Bacillota</taxon>
        <taxon>Bacilli</taxon>
        <taxon>Bacillales</taxon>
        <taxon>Bacillaceae</taxon>
        <taxon>Metabacillus</taxon>
    </lineage>
</organism>